<dbReference type="AlphaFoldDB" id="A0A914Q0M3"/>
<protein>
    <submittedName>
        <fullName evidence="3">CAP-Gly domain-containing protein</fullName>
    </submittedName>
</protein>
<sequence>MYFEIFVRSLFLSKKKKAPIREELLDQDDDNRLFGPRETSENVTTSRRRTPLSSSVSEAMEPTPRIQRCQDSSTPESISDKSTFRLELGQTISGFDDPDKTYVGVGFSENIRGAFQSTAVLYRGELSFLPSTSARRQENDCLFWLKTHRVCSDLTEAKKQESKRRRNLDAVVNMNNEEINYDGVSDDE</sequence>
<proteinExistence type="predicted"/>
<evidence type="ECO:0000313" key="2">
    <source>
        <dbReference type="Proteomes" id="UP000887578"/>
    </source>
</evidence>
<keyword evidence="2" id="KW-1185">Reference proteome</keyword>
<name>A0A914Q0M3_9BILA</name>
<evidence type="ECO:0000313" key="3">
    <source>
        <dbReference type="WBParaSite" id="PDA_v2.g2235.t1"/>
    </source>
</evidence>
<feature type="region of interest" description="Disordered" evidence="1">
    <location>
        <begin position="30"/>
        <end position="78"/>
    </location>
</feature>
<evidence type="ECO:0000256" key="1">
    <source>
        <dbReference type="SAM" id="MobiDB-lite"/>
    </source>
</evidence>
<dbReference type="WBParaSite" id="PDA_v2.g2235.t1">
    <property type="protein sequence ID" value="PDA_v2.g2235.t1"/>
    <property type="gene ID" value="PDA_v2.g2235"/>
</dbReference>
<reference evidence="3" key="1">
    <citation type="submission" date="2022-11" db="UniProtKB">
        <authorList>
            <consortium name="WormBaseParasite"/>
        </authorList>
    </citation>
    <scope>IDENTIFICATION</scope>
</reference>
<dbReference type="Proteomes" id="UP000887578">
    <property type="component" value="Unplaced"/>
</dbReference>
<organism evidence="2 3">
    <name type="scientific">Panagrolaimus davidi</name>
    <dbReference type="NCBI Taxonomy" id="227884"/>
    <lineage>
        <taxon>Eukaryota</taxon>
        <taxon>Metazoa</taxon>
        <taxon>Ecdysozoa</taxon>
        <taxon>Nematoda</taxon>
        <taxon>Chromadorea</taxon>
        <taxon>Rhabditida</taxon>
        <taxon>Tylenchina</taxon>
        <taxon>Panagrolaimomorpha</taxon>
        <taxon>Panagrolaimoidea</taxon>
        <taxon>Panagrolaimidae</taxon>
        <taxon>Panagrolaimus</taxon>
    </lineage>
</organism>
<accession>A0A914Q0M3</accession>